<dbReference type="InterPro" id="IPR011047">
    <property type="entry name" value="Quinoprotein_ADH-like_sf"/>
</dbReference>
<keyword evidence="2" id="KW-1185">Reference proteome</keyword>
<name>A0ABW0U2B3_9BACL</name>
<gene>
    <name evidence="1" type="ORF">ACFPTP_13645</name>
</gene>
<reference evidence="2" key="1">
    <citation type="journal article" date="2019" name="Int. J. Syst. Evol. Microbiol.">
        <title>The Global Catalogue of Microorganisms (GCM) 10K type strain sequencing project: providing services to taxonomists for standard genome sequencing and annotation.</title>
        <authorList>
            <consortium name="The Broad Institute Genomics Platform"/>
            <consortium name="The Broad Institute Genome Sequencing Center for Infectious Disease"/>
            <person name="Wu L."/>
            <person name="Ma J."/>
        </authorList>
    </citation>
    <scope>NUCLEOTIDE SEQUENCE [LARGE SCALE GENOMIC DNA]</scope>
    <source>
        <strain evidence="2">KACC 11299</strain>
    </source>
</reference>
<sequence length="390" mass="44365">MEKKWMMICIIALFIVVAGTTYKTFSRLQPVGLLSADDFHNSDLLTNTAAILYFSTTADQDKNKDGLSFAVFVDQDGKSKLWKMHGLELGTVFATKDAFFLADRSHLYLNDLNGSKTFTMPTEEHTGELTAFNDKDGQFYSVYNSGFTEDGGYASNIRFGNEDGFETIHIPHYLQMSGKADGNLLMVIGDETHISLQKMPLQKDIQLDEIVSLGPIGERIGLASILKEGDFYYLLMADTEKLTSDVYRIHEKTKDIETFPLTTYKDIKEYIIRLPYNLRNAATIHEGVFYYADGIGDVYTLDSKTGEVRLAFTLEGASQGQLKMSEQIYFRDGKLHFFRYHQSSDTYAIDTYDLRTGNLLSEMPIEGLDDMFDYARLKKKRISSYDFIVR</sequence>
<comment type="caution">
    <text evidence="1">The sequence shown here is derived from an EMBL/GenBank/DDBJ whole genome shotgun (WGS) entry which is preliminary data.</text>
</comment>
<dbReference type="Proteomes" id="UP001596071">
    <property type="component" value="Unassembled WGS sequence"/>
</dbReference>
<evidence type="ECO:0000313" key="2">
    <source>
        <dbReference type="Proteomes" id="UP001596071"/>
    </source>
</evidence>
<dbReference type="RefSeq" id="WP_381445849.1">
    <property type="nucleotide sequence ID" value="NZ_JBHSNP010000027.1"/>
</dbReference>
<protein>
    <recommendedName>
        <fullName evidence="3">DUF5050 domain-containing protein</fullName>
    </recommendedName>
</protein>
<organism evidence="1 2">
    <name type="scientific">Sporosarcina koreensis</name>
    <dbReference type="NCBI Taxonomy" id="334735"/>
    <lineage>
        <taxon>Bacteria</taxon>
        <taxon>Bacillati</taxon>
        <taxon>Bacillota</taxon>
        <taxon>Bacilli</taxon>
        <taxon>Bacillales</taxon>
        <taxon>Caryophanaceae</taxon>
        <taxon>Sporosarcina</taxon>
    </lineage>
</organism>
<dbReference type="EMBL" id="JBHSNP010000027">
    <property type="protein sequence ID" value="MFC5604268.1"/>
    <property type="molecule type" value="Genomic_DNA"/>
</dbReference>
<proteinExistence type="predicted"/>
<evidence type="ECO:0008006" key="3">
    <source>
        <dbReference type="Google" id="ProtNLM"/>
    </source>
</evidence>
<evidence type="ECO:0000313" key="1">
    <source>
        <dbReference type="EMBL" id="MFC5604268.1"/>
    </source>
</evidence>
<dbReference type="SUPFAM" id="SSF50998">
    <property type="entry name" value="Quinoprotein alcohol dehydrogenase-like"/>
    <property type="match status" value="1"/>
</dbReference>
<accession>A0ABW0U2B3</accession>